<feature type="transmembrane region" description="Helical" evidence="2">
    <location>
        <begin position="146"/>
        <end position="173"/>
    </location>
</feature>
<dbReference type="AlphaFoldDB" id="A0A371D7Z3"/>
<feature type="transmembrane region" description="Helical" evidence="2">
    <location>
        <begin position="193"/>
        <end position="214"/>
    </location>
</feature>
<feature type="transmembrane region" description="Helical" evidence="2">
    <location>
        <begin position="108"/>
        <end position="134"/>
    </location>
</feature>
<feature type="transmembrane region" description="Helical" evidence="2">
    <location>
        <begin position="266"/>
        <end position="291"/>
    </location>
</feature>
<evidence type="ECO:0008006" key="5">
    <source>
        <dbReference type="Google" id="ProtNLM"/>
    </source>
</evidence>
<feature type="transmembrane region" description="Helical" evidence="2">
    <location>
        <begin position="64"/>
        <end position="88"/>
    </location>
</feature>
<keyword evidence="4" id="KW-1185">Reference proteome</keyword>
<reference evidence="3 4" key="1">
    <citation type="journal article" date="2018" name="Biotechnol. Biofuels">
        <title>Integrative visual omics of the white-rot fungus Polyporus brumalis exposes the biotechnological potential of its oxidative enzymes for delignifying raw plant biomass.</title>
        <authorList>
            <person name="Miyauchi S."/>
            <person name="Rancon A."/>
            <person name="Drula E."/>
            <person name="Hage H."/>
            <person name="Chaduli D."/>
            <person name="Favel A."/>
            <person name="Grisel S."/>
            <person name="Henrissat B."/>
            <person name="Herpoel-Gimbert I."/>
            <person name="Ruiz-Duenas F.J."/>
            <person name="Chevret D."/>
            <person name="Hainaut M."/>
            <person name="Lin J."/>
            <person name="Wang M."/>
            <person name="Pangilinan J."/>
            <person name="Lipzen A."/>
            <person name="Lesage-Meessen L."/>
            <person name="Navarro D."/>
            <person name="Riley R."/>
            <person name="Grigoriev I.V."/>
            <person name="Zhou S."/>
            <person name="Raouche S."/>
            <person name="Rosso M.N."/>
        </authorList>
    </citation>
    <scope>NUCLEOTIDE SEQUENCE [LARGE SCALE GENOMIC DNA]</scope>
    <source>
        <strain evidence="3 4">BRFM 1820</strain>
    </source>
</reference>
<gene>
    <name evidence="3" type="ORF">OH76DRAFT_1483751</name>
</gene>
<keyword evidence="2" id="KW-0472">Membrane</keyword>
<feature type="compositionally biased region" description="Polar residues" evidence="1">
    <location>
        <begin position="370"/>
        <end position="380"/>
    </location>
</feature>
<evidence type="ECO:0000313" key="4">
    <source>
        <dbReference type="Proteomes" id="UP000256964"/>
    </source>
</evidence>
<organism evidence="3 4">
    <name type="scientific">Lentinus brumalis</name>
    <dbReference type="NCBI Taxonomy" id="2498619"/>
    <lineage>
        <taxon>Eukaryota</taxon>
        <taxon>Fungi</taxon>
        <taxon>Dikarya</taxon>
        <taxon>Basidiomycota</taxon>
        <taxon>Agaricomycotina</taxon>
        <taxon>Agaricomycetes</taxon>
        <taxon>Polyporales</taxon>
        <taxon>Polyporaceae</taxon>
        <taxon>Lentinus</taxon>
    </lineage>
</organism>
<dbReference type="OrthoDB" id="2744793at2759"/>
<evidence type="ECO:0000256" key="1">
    <source>
        <dbReference type="SAM" id="MobiDB-lite"/>
    </source>
</evidence>
<accession>A0A371D7Z3</accession>
<feature type="transmembrane region" description="Helical" evidence="2">
    <location>
        <begin position="235"/>
        <end position="260"/>
    </location>
</feature>
<feature type="transmembrane region" description="Helical" evidence="2">
    <location>
        <begin position="34"/>
        <end position="52"/>
    </location>
</feature>
<evidence type="ECO:0000256" key="2">
    <source>
        <dbReference type="SAM" id="Phobius"/>
    </source>
</evidence>
<feature type="region of interest" description="Disordered" evidence="1">
    <location>
        <begin position="348"/>
        <end position="380"/>
    </location>
</feature>
<evidence type="ECO:0000313" key="3">
    <source>
        <dbReference type="EMBL" id="RDX48664.1"/>
    </source>
</evidence>
<dbReference type="EMBL" id="KZ857410">
    <property type="protein sequence ID" value="RDX48664.1"/>
    <property type="molecule type" value="Genomic_DNA"/>
</dbReference>
<protein>
    <recommendedName>
        <fullName evidence="5">Family A G protein-coupled receptor-like protein</fullName>
    </recommendedName>
</protein>
<sequence length="380" mass="42033">MSNSTGLSAATTAKLRKDLTVLAHNRVFPVVVETALYAIFTILIIVSTYLICRRGVRRSWPNTIMLAATLAMYALSTLDWAIDIRLLWADLRTLRFLGLPGETQRFGLSSPALLVVQGITSVICIIVGDAVVCWRVCVVWANNRAAVYGAFFWVIGSFGVFTAWSVMFVGFYYPVPPAVQTLVDHNVIMNAFAFSWSAATNVWATAMIARKAWLQRRDIRRHLRTNSTGSAVQRILMFLVDLGIIYTAFMLLNVIVLIPVLNSGTVFYYVTLFMQQITGMYPTAVIVLVALQKSQLDHQFTYPPAMESEENSLPFAVNVPQGATSTGFDKQPYTAAQLVALRDVNLQRSQNSGSSSGRDEYGSQWEKDTVTQQSGVGLAA</sequence>
<name>A0A371D7Z3_9APHY</name>
<proteinExistence type="predicted"/>
<feature type="compositionally biased region" description="Basic and acidic residues" evidence="1">
    <location>
        <begin position="357"/>
        <end position="369"/>
    </location>
</feature>
<keyword evidence="2" id="KW-0812">Transmembrane</keyword>
<dbReference type="Proteomes" id="UP000256964">
    <property type="component" value="Unassembled WGS sequence"/>
</dbReference>
<keyword evidence="2" id="KW-1133">Transmembrane helix</keyword>